<keyword evidence="1" id="KW-0479">Metal-binding</keyword>
<dbReference type="PROSITE" id="PS50966">
    <property type="entry name" value="ZF_SWIM"/>
    <property type="match status" value="1"/>
</dbReference>
<name>A0A444ZPX6_ARAHY</name>
<feature type="region of interest" description="Disordered" evidence="5">
    <location>
        <begin position="173"/>
        <end position="200"/>
    </location>
</feature>
<keyword evidence="3" id="KW-0862">Zinc</keyword>
<organism evidence="7 8">
    <name type="scientific">Arachis hypogaea</name>
    <name type="common">Peanut</name>
    <dbReference type="NCBI Taxonomy" id="3818"/>
    <lineage>
        <taxon>Eukaryota</taxon>
        <taxon>Viridiplantae</taxon>
        <taxon>Streptophyta</taxon>
        <taxon>Embryophyta</taxon>
        <taxon>Tracheophyta</taxon>
        <taxon>Spermatophyta</taxon>
        <taxon>Magnoliopsida</taxon>
        <taxon>eudicotyledons</taxon>
        <taxon>Gunneridae</taxon>
        <taxon>Pentapetalae</taxon>
        <taxon>rosids</taxon>
        <taxon>fabids</taxon>
        <taxon>Fabales</taxon>
        <taxon>Fabaceae</taxon>
        <taxon>Papilionoideae</taxon>
        <taxon>50 kb inversion clade</taxon>
        <taxon>dalbergioids sensu lato</taxon>
        <taxon>Dalbergieae</taxon>
        <taxon>Pterocarpus clade</taxon>
        <taxon>Arachis</taxon>
    </lineage>
</organism>
<feature type="compositionally biased region" description="Low complexity" evidence="5">
    <location>
        <begin position="174"/>
        <end position="192"/>
    </location>
</feature>
<evidence type="ECO:0000256" key="3">
    <source>
        <dbReference type="ARBA" id="ARBA00022833"/>
    </source>
</evidence>
<accession>A0A444ZPX6</accession>
<dbReference type="AlphaFoldDB" id="A0A444ZPX6"/>
<keyword evidence="8" id="KW-1185">Reference proteome</keyword>
<evidence type="ECO:0000259" key="6">
    <source>
        <dbReference type="PROSITE" id="PS50966"/>
    </source>
</evidence>
<dbReference type="GO" id="GO:0008270">
    <property type="term" value="F:zinc ion binding"/>
    <property type="evidence" value="ECO:0007669"/>
    <property type="project" value="UniProtKB-KW"/>
</dbReference>
<proteinExistence type="predicted"/>
<dbReference type="Pfam" id="PF04434">
    <property type="entry name" value="SWIM"/>
    <property type="match status" value="1"/>
</dbReference>
<feature type="compositionally biased region" description="Pro residues" evidence="5">
    <location>
        <begin position="284"/>
        <end position="308"/>
    </location>
</feature>
<keyword evidence="2 4" id="KW-0863">Zinc-finger</keyword>
<protein>
    <recommendedName>
        <fullName evidence="6">SWIM-type domain-containing protein</fullName>
    </recommendedName>
</protein>
<dbReference type="Proteomes" id="UP000289738">
    <property type="component" value="Chromosome B04"/>
</dbReference>
<reference evidence="7 8" key="1">
    <citation type="submission" date="2019-01" db="EMBL/GenBank/DDBJ databases">
        <title>Sequencing of cultivated peanut Arachis hypogaea provides insights into genome evolution and oil improvement.</title>
        <authorList>
            <person name="Chen X."/>
        </authorList>
    </citation>
    <scope>NUCLEOTIDE SEQUENCE [LARGE SCALE GENOMIC DNA]</scope>
    <source>
        <strain evidence="8">cv. Fuhuasheng</strain>
        <tissue evidence="7">Leaves</tissue>
    </source>
</reference>
<dbReference type="EMBL" id="SDMP01000014">
    <property type="protein sequence ID" value="RYR16246.1"/>
    <property type="molecule type" value="Genomic_DNA"/>
</dbReference>
<feature type="compositionally biased region" description="Low complexity" evidence="5">
    <location>
        <begin position="223"/>
        <end position="233"/>
    </location>
</feature>
<evidence type="ECO:0000313" key="8">
    <source>
        <dbReference type="Proteomes" id="UP000289738"/>
    </source>
</evidence>
<dbReference type="InterPro" id="IPR007527">
    <property type="entry name" value="Znf_SWIM"/>
</dbReference>
<sequence>MEIDGGLRLLRLDMDVVKMYEAAVENGHKIELYTEYPISQADAVDTNEEAGVEAPDQKKESNYWRPFPSGDEDGNVYEVQRLPVKVSVDLGRRTCSCRLWQLTGLPCKHVCIAIAYQNRRAEDFAHNWLTMGAYNLAYHWIVQPVPSQEYWEKGNHYPLLVINSRGCDKKKEAMASGGAASGSGSQHPGAAATTEGMGVDDLDEDAVREQEMYWEETLEAVDAEASASDSPSVNVDDLNCVNPSEKSMAVRPPPSNSSTAYVPPRPIIKPTMSKRPIRRRNIKRPPPSQSSPLRPAPPQPTPITPTTPQPSVVRPTSPTNQPPPRVTRQTMHDASRSRDHYTIYAIHANSTIHNSNTRQMASTWVPSTNRSIFKWQQQRSF</sequence>
<comment type="caution">
    <text evidence="7">The sequence shown here is derived from an EMBL/GenBank/DDBJ whole genome shotgun (WGS) entry which is preliminary data.</text>
</comment>
<evidence type="ECO:0000313" key="7">
    <source>
        <dbReference type="EMBL" id="RYR16246.1"/>
    </source>
</evidence>
<evidence type="ECO:0000256" key="4">
    <source>
        <dbReference type="PROSITE-ProRule" id="PRU00325"/>
    </source>
</evidence>
<dbReference type="SMART" id="SM00575">
    <property type="entry name" value="ZnF_PMZ"/>
    <property type="match status" value="1"/>
</dbReference>
<dbReference type="PANTHER" id="PTHR31973">
    <property type="entry name" value="POLYPROTEIN, PUTATIVE-RELATED"/>
    <property type="match status" value="1"/>
</dbReference>
<dbReference type="InterPro" id="IPR006564">
    <property type="entry name" value="Znf_PMZ"/>
</dbReference>
<dbReference type="PANTHER" id="PTHR31973:SF197">
    <property type="entry name" value="SWIM-TYPE DOMAIN-CONTAINING PROTEIN"/>
    <property type="match status" value="1"/>
</dbReference>
<evidence type="ECO:0000256" key="1">
    <source>
        <dbReference type="ARBA" id="ARBA00022723"/>
    </source>
</evidence>
<evidence type="ECO:0000256" key="5">
    <source>
        <dbReference type="SAM" id="MobiDB-lite"/>
    </source>
</evidence>
<feature type="domain" description="SWIM-type" evidence="6">
    <location>
        <begin position="84"/>
        <end position="118"/>
    </location>
</feature>
<gene>
    <name evidence="7" type="ORF">Ahy_B04g073238</name>
</gene>
<feature type="region of interest" description="Disordered" evidence="5">
    <location>
        <begin position="221"/>
        <end position="336"/>
    </location>
</feature>
<evidence type="ECO:0000256" key="2">
    <source>
        <dbReference type="ARBA" id="ARBA00022771"/>
    </source>
</evidence>